<feature type="chain" id="PRO_5021209098" evidence="11">
    <location>
        <begin position="29"/>
        <end position="923"/>
    </location>
</feature>
<dbReference type="InterPro" id="IPR015526">
    <property type="entry name" value="Frizzled/SFRP"/>
</dbReference>
<feature type="disulfide bond" evidence="9">
    <location>
        <begin position="135"/>
        <end position="181"/>
    </location>
</feature>
<comment type="subcellular location">
    <subcellularLocation>
        <location evidence="1">Membrane</location>
        <topology evidence="1">Multi-pass membrane protein</topology>
    </subcellularLocation>
</comment>
<gene>
    <name evidence="14" type="ORF">EWB00_004682</name>
</gene>
<feature type="domain" description="FZ" evidence="12">
    <location>
        <begin position="122"/>
        <end position="242"/>
    </location>
</feature>
<comment type="similarity">
    <text evidence="2">Belongs to the G-protein coupled receptor Fz/Smo family.</text>
</comment>
<keyword evidence="4 10" id="KW-0812">Transmembrane</keyword>
<dbReference type="SUPFAM" id="SSF63501">
    <property type="entry name" value="Frizzled cysteine-rich domain"/>
    <property type="match status" value="1"/>
</dbReference>
<keyword evidence="11" id="KW-0732">Signal</keyword>
<protein>
    <submittedName>
        <fullName evidence="14">Frizzled-10-A</fullName>
    </submittedName>
</protein>
<feature type="transmembrane region" description="Helical" evidence="10">
    <location>
        <begin position="400"/>
        <end position="420"/>
    </location>
</feature>
<name>A0A4Z2DZ63_SCHJA</name>
<reference evidence="14 15" key="1">
    <citation type="submission" date="2019-03" db="EMBL/GenBank/DDBJ databases">
        <title>An improved genome assembly of the fluke Schistosoma japonicum.</title>
        <authorList>
            <person name="Hu W."/>
            <person name="Luo F."/>
            <person name="Yin M."/>
            <person name="Mo X."/>
            <person name="Sun C."/>
            <person name="Wu Q."/>
            <person name="Zhu B."/>
            <person name="Xiang M."/>
            <person name="Wang J."/>
            <person name="Wang Y."/>
            <person name="Zhang T."/>
            <person name="Xu B."/>
            <person name="Zheng H."/>
            <person name="Feng Z."/>
        </authorList>
    </citation>
    <scope>NUCLEOTIDE SEQUENCE [LARGE SCALE GENOMIC DNA]</scope>
    <source>
        <strain evidence="14">HuSjv2</strain>
        <tissue evidence="14">Worms</tissue>
    </source>
</reference>
<accession>A0A4Z2DZ63</accession>
<feature type="transmembrane region" description="Helical" evidence="10">
    <location>
        <begin position="366"/>
        <end position="388"/>
    </location>
</feature>
<dbReference type="GO" id="GO:0016020">
    <property type="term" value="C:membrane"/>
    <property type="evidence" value="ECO:0007669"/>
    <property type="project" value="UniProtKB-SubCell"/>
</dbReference>
<feature type="domain" description="G-protein coupled receptors family 2 profile 2" evidence="13">
    <location>
        <begin position="364"/>
        <end position="753"/>
    </location>
</feature>
<evidence type="ECO:0000256" key="2">
    <source>
        <dbReference type="ARBA" id="ARBA00008077"/>
    </source>
</evidence>
<feature type="signal peptide" evidence="11">
    <location>
        <begin position="1"/>
        <end position="28"/>
    </location>
</feature>
<evidence type="ECO:0000256" key="5">
    <source>
        <dbReference type="ARBA" id="ARBA00022989"/>
    </source>
</evidence>
<keyword evidence="3" id="KW-0217">Developmental protein</keyword>
<dbReference type="GO" id="GO:0035567">
    <property type="term" value="P:non-canonical Wnt signaling pathway"/>
    <property type="evidence" value="ECO:0007669"/>
    <property type="project" value="TreeGrafter"/>
</dbReference>
<sequence length="923" mass="104051">MKIVRMSLFKKFNLVNFINIITVMLTQCLSDTTCAVYKIRSSNFHFYDQIDKDVNFSGKYLPRLRTLRDVIPLMFPINSKEIEVPDHLKNLIEVNQNGNLPNQVYPDESPGEQQGEIENGIDDVNHCIPIHEPICHGLQYTHTWLPNSVGLTTQEEAAKRMNDYRSLINVGCSHYLKFFLCTVYFPMCTPTLNPPAALQPCQNLCRYVQSKCEPIMKSFSFPWPIELNCKALPSDSGMCIQPQNYDLDKQGQIISPGIPSEARGAIANLLPNFSEFLAQQSAQNQLLASTQNNQTDNTNEKILSVNDNQSGLTRHHVIHRTKLQSSKCYVVEILLYSEQAHNNITCARRCNAHLFYKPVEKRFANIWMLVWSIICLGSCALTIITFTLNRTRFAYPERPIIYISVCCFVYSAGFILHSLIGRDLVACRNKVETISPSLLTNGVSQVGTKKLFTGLTQLKVNASFLITSGYEGTWCTIIFIILFYFSQASYLWWVMLAISWFLSASCKWGCEGIEAVSSIFHMLAWALPALKTIIILIMHRIDADELTGLCNVGYQNSTSLLTFILLPQIIYLLLGIMFLLVGFHSLISLRSNLKQHAKSLLPATKTTTTPANCYNSQCKRNASATVAIPTMTLQTMTTSSPVIALNNGNIRRLDKLMIKIGIFSMLYIIPCACVIGVNIYNYINYPEWMKTLDRLSKQTNCLTEYGTSWSLVTQCLEDNHFPSAEANMLQIFMSLVVGITSGMWVWCNRKSSETWLKCIKRRKKNLSQHSLNYRYHICGDVVAGDTVGETNNVSQVDQKAQLMNTTCCNSRAACGKNNQYPGNTMNFDNTMNNINQLVADSTQYHQQQHQNEISRNNVRNLMLSGSFNMSSGTASCTSAPPLSHGLGTINMSLLNSFESNYCTRSSQRQTFKTRPSNTGRPDC</sequence>
<dbReference type="PROSITE" id="PS50038">
    <property type="entry name" value="FZ"/>
    <property type="match status" value="1"/>
</dbReference>
<dbReference type="PROSITE" id="PS50261">
    <property type="entry name" value="G_PROTEIN_RECEP_F2_4"/>
    <property type="match status" value="1"/>
</dbReference>
<keyword evidence="15" id="KW-1185">Reference proteome</keyword>
<comment type="caution">
    <text evidence="9">Lacks conserved residue(s) required for the propagation of feature annotation.</text>
</comment>
<dbReference type="GO" id="GO:0004888">
    <property type="term" value="F:transmembrane signaling receptor activity"/>
    <property type="evidence" value="ECO:0007669"/>
    <property type="project" value="InterPro"/>
</dbReference>
<evidence type="ECO:0000256" key="10">
    <source>
        <dbReference type="SAM" id="Phobius"/>
    </source>
</evidence>
<dbReference type="SMART" id="SM01330">
    <property type="entry name" value="Frizzled"/>
    <property type="match status" value="1"/>
</dbReference>
<evidence type="ECO:0000313" key="14">
    <source>
        <dbReference type="EMBL" id="TNN21442.1"/>
    </source>
</evidence>
<dbReference type="Pfam" id="PF01534">
    <property type="entry name" value="Frizzled"/>
    <property type="match status" value="2"/>
</dbReference>
<evidence type="ECO:0000256" key="8">
    <source>
        <dbReference type="ARBA" id="ARBA00023170"/>
    </source>
</evidence>
<keyword evidence="8" id="KW-0675">Receptor</keyword>
<dbReference type="Proteomes" id="UP000311919">
    <property type="component" value="Unassembled WGS sequence"/>
</dbReference>
<dbReference type="EMBL" id="SKCS01000003">
    <property type="protein sequence ID" value="TNN21442.1"/>
    <property type="molecule type" value="Genomic_DNA"/>
</dbReference>
<feature type="transmembrane region" description="Helical" evidence="10">
    <location>
        <begin position="460"/>
        <end position="484"/>
    </location>
</feature>
<feature type="transmembrane region" description="Helical" evidence="10">
    <location>
        <begin position="660"/>
        <end position="683"/>
    </location>
</feature>
<evidence type="ECO:0000256" key="7">
    <source>
        <dbReference type="ARBA" id="ARBA00023157"/>
    </source>
</evidence>
<dbReference type="CDD" id="cd07066">
    <property type="entry name" value="CRD_FZ"/>
    <property type="match status" value="1"/>
</dbReference>
<feature type="transmembrane region" description="Helical" evidence="10">
    <location>
        <begin position="728"/>
        <end position="747"/>
    </location>
</feature>
<dbReference type="OrthoDB" id="5959102at2759"/>
<dbReference type="InterPro" id="IPR000539">
    <property type="entry name" value="Frizzled/Smoothened_7TM"/>
</dbReference>
<dbReference type="Gene3D" id="1.10.2000.10">
    <property type="entry name" value="Frizzled cysteine-rich domain"/>
    <property type="match status" value="1"/>
</dbReference>
<evidence type="ECO:0000256" key="4">
    <source>
        <dbReference type="ARBA" id="ARBA00022692"/>
    </source>
</evidence>
<feature type="disulfide bond" evidence="9">
    <location>
        <begin position="205"/>
        <end position="229"/>
    </location>
</feature>
<evidence type="ECO:0000256" key="11">
    <source>
        <dbReference type="SAM" id="SignalP"/>
    </source>
</evidence>
<proteinExistence type="inferred from homology"/>
<dbReference type="Gene3D" id="1.20.1070.10">
    <property type="entry name" value="Rhodopsin 7-helix transmembrane proteins"/>
    <property type="match status" value="1"/>
</dbReference>
<feature type="transmembrane region" description="Helical" evidence="10">
    <location>
        <begin position="561"/>
        <end position="589"/>
    </location>
</feature>
<dbReference type="GO" id="GO:0060070">
    <property type="term" value="P:canonical Wnt signaling pathway"/>
    <property type="evidence" value="ECO:0007669"/>
    <property type="project" value="TreeGrafter"/>
</dbReference>
<dbReference type="PANTHER" id="PTHR11309:SF99">
    <property type="entry name" value="FRIZZLED-4"/>
    <property type="match status" value="1"/>
</dbReference>
<evidence type="ECO:0000256" key="9">
    <source>
        <dbReference type="PROSITE-ProRule" id="PRU00090"/>
    </source>
</evidence>
<dbReference type="InterPro" id="IPR017981">
    <property type="entry name" value="GPCR_2-like_7TM"/>
</dbReference>
<dbReference type="STRING" id="6182.A0A4Z2DZ63"/>
<keyword evidence="7 9" id="KW-1015">Disulfide bond</keyword>
<dbReference type="AlphaFoldDB" id="A0A4Z2DZ63"/>
<dbReference type="InterPro" id="IPR036790">
    <property type="entry name" value="Frizzled_dom_sf"/>
</dbReference>
<dbReference type="GO" id="GO:0005615">
    <property type="term" value="C:extracellular space"/>
    <property type="evidence" value="ECO:0007669"/>
    <property type="project" value="TreeGrafter"/>
</dbReference>
<evidence type="ECO:0000259" key="12">
    <source>
        <dbReference type="PROSITE" id="PS50038"/>
    </source>
</evidence>
<feature type="transmembrane region" description="Helical" evidence="10">
    <location>
        <begin position="490"/>
        <end position="510"/>
    </location>
</feature>
<dbReference type="PRINTS" id="PR00489">
    <property type="entry name" value="FRIZZLED"/>
</dbReference>
<dbReference type="GO" id="GO:0017147">
    <property type="term" value="F:Wnt-protein binding"/>
    <property type="evidence" value="ECO:0007669"/>
    <property type="project" value="TreeGrafter"/>
</dbReference>
<feature type="transmembrane region" description="Helical" evidence="10">
    <location>
        <begin position="522"/>
        <end position="541"/>
    </location>
</feature>
<feature type="disulfide bond" evidence="9">
    <location>
        <begin position="127"/>
        <end position="188"/>
    </location>
</feature>
<dbReference type="SMART" id="SM00063">
    <property type="entry name" value="FRI"/>
    <property type="match status" value="1"/>
</dbReference>
<keyword evidence="6 10" id="KW-0472">Membrane</keyword>
<evidence type="ECO:0000256" key="3">
    <source>
        <dbReference type="ARBA" id="ARBA00022473"/>
    </source>
</evidence>
<dbReference type="Pfam" id="PF01392">
    <property type="entry name" value="Fz"/>
    <property type="match status" value="1"/>
</dbReference>
<dbReference type="InterPro" id="IPR020067">
    <property type="entry name" value="Frizzled_dom"/>
</dbReference>
<evidence type="ECO:0000256" key="6">
    <source>
        <dbReference type="ARBA" id="ARBA00023136"/>
    </source>
</evidence>
<comment type="caution">
    <text evidence="14">The sequence shown here is derived from an EMBL/GenBank/DDBJ whole genome shotgun (WGS) entry which is preliminary data.</text>
</comment>
<evidence type="ECO:0000313" key="15">
    <source>
        <dbReference type="Proteomes" id="UP000311919"/>
    </source>
</evidence>
<dbReference type="PANTHER" id="PTHR11309">
    <property type="entry name" value="FRIZZLED"/>
    <property type="match status" value="1"/>
</dbReference>
<evidence type="ECO:0000256" key="1">
    <source>
        <dbReference type="ARBA" id="ARBA00004141"/>
    </source>
</evidence>
<keyword evidence="5 10" id="KW-1133">Transmembrane helix</keyword>
<organism evidence="14 15">
    <name type="scientific">Schistosoma japonicum</name>
    <name type="common">Blood fluke</name>
    <dbReference type="NCBI Taxonomy" id="6182"/>
    <lineage>
        <taxon>Eukaryota</taxon>
        <taxon>Metazoa</taxon>
        <taxon>Spiralia</taxon>
        <taxon>Lophotrochozoa</taxon>
        <taxon>Platyhelminthes</taxon>
        <taxon>Trematoda</taxon>
        <taxon>Digenea</taxon>
        <taxon>Strigeidida</taxon>
        <taxon>Schistosomatoidea</taxon>
        <taxon>Schistosomatidae</taxon>
        <taxon>Schistosoma</taxon>
    </lineage>
</organism>
<evidence type="ECO:0000259" key="13">
    <source>
        <dbReference type="PROSITE" id="PS50261"/>
    </source>
</evidence>